<accession>A0A7R9P0Q3</accession>
<protein>
    <submittedName>
        <fullName evidence="1">Uncharacterized protein</fullName>
    </submittedName>
</protein>
<organism evidence="1">
    <name type="scientific">Timema tahoe</name>
    <dbReference type="NCBI Taxonomy" id="61484"/>
    <lineage>
        <taxon>Eukaryota</taxon>
        <taxon>Metazoa</taxon>
        <taxon>Ecdysozoa</taxon>
        <taxon>Arthropoda</taxon>
        <taxon>Hexapoda</taxon>
        <taxon>Insecta</taxon>
        <taxon>Pterygota</taxon>
        <taxon>Neoptera</taxon>
        <taxon>Polyneoptera</taxon>
        <taxon>Phasmatodea</taxon>
        <taxon>Timematodea</taxon>
        <taxon>Timematoidea</taxon>
        <taxon>Timematidae</taxon>
        <taxon>Timema</taxon>
    </lineage>
</organism>
<dbReference type="AlphaFoldDB" id="A0A7R9P0Q3"/>
<evidence type="ECO:0000313" key="1">
    <source>
        <dbReference type="EMBL" id="CAD7463412.1"/>
    </source>
</evidence>
<reference evidence="1" key="1">
    <citation type="submission" date="2020-11" db="EMBL/GenBank/DDBJ databases">
        <authorList>
            <person name="Tran Van P."/>
        </authorList>
    </citation>
    <scope>NUCLEOTIDE SEQUENCE</scope>
</reference>
<proteinExistence type="predicted"/>
<gene>
    <name evidence="1" type="ORF">TTEB3V08_LOCUS11297</name>
</gene>
<name>A0A7R9P0Q3_9NEOP</name>
<dbReference type="EMBL" id="OE007976">
    <property type="protein sequence ID" value="CAD7463412.1"/>
    <property type="molecule type" value="Genomic_DNA"/>
</dbReference>
<sequence length="85" mass="9550">MIIGCGWCGSGRGFGSFTLHWPGCHGRENDSTKDICENSYPDWWSSVPVVCNHSVVLRPKRGVTQNSIRLQLYNRVPQIKTVMKG</sequence>